<keyword evidence="2" id="KW-1185">Reference proteome</keyword>
<name>A0AAN9F4L8_CROPI</name>
<sequence length="67" mass="7263">MTAKTEYSSRIVGSEAHHIATIVMVSFRTNESAAESQLSSTALNWTEPGKEILGQVLNDDGVENVLK</sequence>
<comment type="caution">
    <text evidence="1">The sequence shown here is derived from an EMBL/GenBank/DDBJ whole genome shotgun (WGS) entry which is preliminary data.</text>
</comment>
<accession>A0AAN9F4L8</accession>
<gene>
    <name evidence="1" type="ORF">RIF29_22621</name>
</gene>
<evidence type="ECO:0000313" key="2">
    <source>
        <dbReference type="Proteomes" id="UP001372338"/>
    </source>
</evidence>
<organism evidence="1 2">
    <name type="scientific">Crotalaria pallida</name>
    <name type="common">Smooth rattlebox</name>
    <name type="synonym">Crotalaria striata</name>
    <dbReference type="NCBI Taxonomy" id="3830"/>
    <lineage>
        <taxon>Eukaryota</taxon>
        <taxon>Viridiplantae</taxon>
        <taxon>Streptophyta</taxon>
        <taxon>Embryophyta</taxon>
        <taxon>Tracheophyta</taxon>
        <taxon>Spermatophyta</taxon>
        <taxon>Magnoliopsida</taxon>
        <taxon>eudicotyledons</taxon>
        <taxon>Gunneridae</taxon>
        <taxon>Pentapetalae</taxon>
        <taxon>rosids</taxon>
        <taxon>fabids</taxon>
        <taxon>Fabales</taxon>
        <taxon>Fabaceae</taxon>
        <taxon>Papilionoideae</taxon>
        <taxon>50 kb inversion clade</taxon>
        <taxon>genistoids sensu lato</taxon>
        <taxon>core genistoids</taxon>
        <taxon>Crotalarieae</taxon>
        <taxon>Crotalaria</taxon>
    </lineage>
</organism>
<dbReference type="Proteomes" id="UP001372338">
    <property type="component" value="Unassembled WGS sequence"/>
</dbReference>
<evidence type="ECO:0000313" key="1">
    <source>
        <dbReference type="EMBL" id="KAK7269852.1"/>
    </source>
</evidence>
<dbReference type="EMBL" id="JAYWIO010000004">
    <property type="protein sequence ID" value="KAK7269852.1"/>
    <property type="molecule type" value="Genomic_DNA"/>
</dbReference>
<protein>
    <submittedName>
        <fullName evidence="1">Uncharacterized protein</fullName>
    </submittedName>
</protein>
<dbReference type="AlphaFoldDB" id="A0AAN9F4L8"/>
<reference evidence="1 2" key="1">
    <citation type="submission" date="2024-01" db="EMBL/GenBank/DDBJ databases">
        <title>The genomes of 5 underutilized Papilionoideae crops provide insights into root nodulation and disease resistanc.</title>
        <authorList>
            <person name="Yuan L."/>
        </authorList>
    </citation>
    <scope>NUCLEOTIDE SEQUENCE [LARGE SCALE GENOMIC DNA]</scope>
    <source>
        <strain evidence="1">ZHUSHIDOU_FW_LH</strain>
        <tissue evidence="1">Leaf</tissue>
    </source>
</reference>
<proteinExistence type="predicted"/>